<comment type="similarity">
    <text evidence="1">Belongs to the ATP-dependent AMP-binding enzyme family.</text>
</comment>
<keyword evidence="6" id="KW-1185">Reference proteome</keyword>
<feature type="domain" description="AMP-binding enzyme C-terminal" evidence="4">
    <location>
        <begin position="431"/>
        <end position="506"/>
    </location>
</feature>
<dbReference type="PROSITE" id="PS00455">
    <property type="entry name" value="AMP_BINDING"/>
    <property type="match status" value="1"/>
</dbReference>
<organism evidence="5 6">
    <name type="scientific">Sphingomonas crocodyli</name>
    <dbReference type="NCBI Taxonomy" id="1979270"/>
    <lineage>
        <taxon>Bacteria</taxon>
        <taxon>Pseudomonadati</taxon>
        <taxon>Pseudomonadota</taxon>
        <taxon>Alphaproteobacteria</taxon>
        <taxon>Sphingomonadales</taxon>
        <taxon>Sphingomonadaceae</taxon>
        <taxon>Sphingomonas</taxon>
    </lineage>
</organism>
<dbReference type="EMBL" id="SACN01000001">
    <property type="protein sequence ID" value="RVT94474.1"/>
    <property type="molecule type" value="Genomic_DNA"/>
</dbReference>
<dbReference type="InterPro" id="IPR025110">
    <property type="entry name" value="AMP-bd_C"/>
</dbReference>
<dbReference type="RefSeq" id="WP_127744010.1">
    <property type="nucleotide sequence ID" value="NZ_SACN01000001.1"/>
</dbReference>
<dbReference type="InterPro" id="IPR045851">
    <property type="entry name" value="AMP-bd_C_sf"/>
</dbReference>
<dbReference type="SUPFAM" id="SSF56801">
    <property type="entry name" value="Acetyl-CoA synthetase-like"/>
    <property type="match status" value="1"/>
</dbReference>
<dbReference type="PANTHER" id="PTHR43201">
    <property type="entry name" value="ACYL-COA SYNTHETASE"/>
    <property type="match status" value="1"/>
</dbReference>
<evidence type="ECO:0000313" key="6">
    <source>
        <dbReference type="Proteomes" id="UP000282971"/>
    </source>
</evidence>
<gene>
    <name evidence="5" type="ORF">EOD43_11750</name>
</gene>
<dbReference type="Proteomes" id="UP000282971">
    <property type="component" value="Unassembled WGS sequence"/>
</dbReference>
<sequence length="514" mass="54750">MNRAVTIPHTALEAAATWPDVMGVIDNDKRLTFAELAQAMKQAAGAFVAAGLQPGERVAIWASNSIEWIIACLGLQAAGGVLVPLNTRFRGAEVDYILRRSNTVMAVAATEFLDTRYAEVIEGLAIPHMRRVIHIGADGLKGWDAFLASATPASITEGEARTAALTGDTVCDIMFTSGTTGDPKGVLATHAQVVETARLWAKATTLTAGDRFLVMWPFFHCSGYKAAWVVCLAVGAGIVPEATLDVPSLVDKVEREQVTFLPGPPTLFTTLLNAKDFDPKRIASIRVSVTGAASVAPSMITAMNEVLGIPTVLTGYGLTECNGTATMSKVGDPPETIVNSCGSAIEGIELKIVDGDGNTLPAGEAGEVMIRGMNVMLGYLDDEKATEEAIDPDGWLHSGDIGILDEAGYLRITDRKKDIFIVGGFNCYPAEIEKMLLAHPAILQVAVTGIPDERMGEVGRAYVVLKPGAELDEKGLIAWSREHMANFKVPRSVIFSDELPTNATGKVQKFKLPA</sequence>
<protein>
    <submittedName>
        <fullName evidence="5">Fatty acid--CoA ligase</fullName>
    </submittedName>
</protein>
<dbReference type="PANTHER" id="PTHR43201:SF5">
    <property type="entry name" value="MEDIUM-CHAIN ACYL-COA LIGASE ACSF2, MITOCHONDRIAL"/>
    <property type="match status" value="1"/>
</dbReference>
<dbReference type="OrthoDB" id="9803968at2"/>
<dbReference type="GO" id="GO:0006631">
    <property type="term" value="P:fatty acid metabolic process"/>
    <property type="evidence" value="ECO:0007669"/>
    <property type="project" value="TreeGrafter"/>
</dbReference>
<proteinExistence type="inferred from homology"/>
<dbReference type="Pfam" id="PF00501">
    <property type="entry name" value="AMP-binding"/>
    <property type="match status" value="1"/>
</dbReference>
<evidence type="ECO:0000256" key="2">
    <source>
        <dbReference type="ARBA" id="ARBA00022598"/>
    </source>
</evidence>
<evidence type="ECO:0000313" key="5">
    <source>
        <dbReference type="EMBL" id="RVT94474.1"/>
    </source>
</evidence>
<dbReference type="InterPro" id="IPR020845">
    <property type="entry name" value="AMP-binding_CS"/>
</dbReference>
<dbReference type="InterPro" id="IPR042099">
    <property type="entry name" value="ANL_N_sf"/>
</dbReference>
<dbReference type="AlphaFoldDB" id="A0A437MA18"/>
<keyword evidence="2 5" id="KW-0436">Ligase</keyword>
<dbReference type="InterPro" id="IPR000873">
    <property type="entry name" value="AMP-dep_synth/lig_dom"/>
</dbReference>
<feature type="domain" description="AMP-dependent synthetase/ligase" evidence="3">
    <location>
        <begin position="13"/>
        <end position="380"/>
    </location>
</feature>
<evidence type="ECO:0000259" key="4">
    <source>
        <dbReference type="Pfam" id="PF13193"/>
    </source>
</evidence>
<dbReference type="Gene3D" id="3.40.50.12780">
    <property type="entry name" value="N-terminal domain of ligase-like"/>
    <property type="match status" value="1"/>
</dbReference>
<accession>A0A437MA18</accession>
<comment type="caution">
    <text evidence="5">The sequence shown here is derived from an EMBL/GenBank/DDBJ whole genome shotgun (WGS) entry which is preliminary data.</text>
</comment>
<evidence type="ECO:0000259" key="3">
    <source>
        <dbReference type="Pfam" id="PF00501"/>
    </source>
</evidence>
<dbReference type="Pfam" id="PF13193">
    <property type="entry name" value="AMP-binding_C"/>
    <property type="match status" value="1"/>
</dbReference>
<name>A0A437MA18_9SPHN</name>
<dbReference type="Gene3D" id="3.30.300.30">
    <property type="match status" value="1"/>
</dbReference>
<dbReference type="GO" id="GO:0031956">
    <property type="term" value="F:medium-chain fatty acid-CoA ligase activity"/>
    <property type="evidence" value="ECO:0007669"/>
    <property type="project" value="TreeGrafter"/>
</dbReference>
<evidence type="ECO:0000256" key="1">
    <source>
        <dbReference type="ARBA" id="ARBA00006432"/>
    </source>
</evidence>
<reference evidence="5 6" key="1">
    <citation type="submission" date="2019-01" db="EMBL/GenBank/DDBJ databases">
        <authorList>
            <person name="Chen W.-M."/>
        </authorList>
    </citation>
    <scope>NUCLEOTIDE SEQUENCE [LARGE SCALE GENOMIC DNA]</scope>
    <source>
        <strain evidence="5 6">CCP-7</strain>
    </source>
</reference>